<evidence type="ECO:0000313" key="8">
    <source>
        <dbReference type="Proteomes" id="UP000051790"/>
    </source>
</evidence>
<dbReference type="InterPro" id="IPR002933">
    <property type="entry name" value="Peptidase_M20"/>
</dbReference>
<dbReference type="InterPro" id="IPR017439">
    <property type="entry name" value="Amidohydrolase"/>
</dbReference>
<feature type="binding site" evidence="5">
    <location>
        <position position="351"/>
    </location>
    <ligand>
        <name>Mn(2+)</name>
        <dbReference type="ChEBI" id="CHEBI:29035"/>
        <label>2</label>
    </ligand>
</feature>
<dbReference type="InterPro" id="IPR011650">
    <property type="entry name" value="Peptidase_M20_dimer"/>
</dbReference>
<feature type="binding site" evidence="5">
    <location>
        <position position="102"/>
    </location>
    <ligand>
        <name>Mn(2+)</name>
        <dbReference type="ChEBI" id="CHEBI:29035"/>
        <label>2</label>
    </ligand>
</feature>
<dbReference type="Gene3D" id="3.40.630.10">
    <property type="entry name" value="Zn peptidases"/>
    <property type="match status" value="1"/>
</dbReference>
<evidence type="ECO:0000256" key="1">
    <source>
        <dbReference type="ARBA" id="ARBA00022605"/>
    </source>
</evidence>
<evidence type="ECO:0000256" key="4">
    <source>
        <dbReference type="ARBA" id="ARBA00023154"/>
    </source>
</evidence>
<gene>
    <name evidence="7" type="ORF">FD01_GL000960</name>
</gene>
<dbReference type="Gene3D" id="3.30.70.360">
    <property type="match status" value="1"/>
</dbReference>
<dbReference type="EMBL" id="AZEU01000135">
    <property type="protein sequence ID" value="KRL44975.1"/>
    <property type="molecule type" value="Genomic_DNA"/>
</dbReference>
<evidence type="ECO:0000256" key="5">
    <source>
        <dbReference type="PIRSR" id="PIRSR005962-1"/>
    </source>
</evidence>
<dbReference type="AlphaFoldDB" id="A0A0R1QJJ8"/>
<dbReference type="PANTHER" id="PTHR11014:SF63">
    <property type="entry name" value="METALLOPEPTIDASE, PUTATIVE (AFU_ORTHOLOGUE AFUA_6G09600)-RELATED"/>
    <property type="match status" value="1"/>
</dbReference>
<organism evidence="7 8">
    <name type="scientific">Lacticaseibacillus manihotivorans DSM 13343 = JCM 12514</name>
    <dbReference type="NCBI Taxonomy" id="1423769"/>
    <lineage>
        <taxon>Bacteria</taxon>
        <taxon>Bacillati</taxon>
        <taxon>Bacillota</taxon>
        <taxon>Bacilli</taxon>
        <taxon>Lactobacillales</taxon>
        <taxon>Lactobacillaceae</taxon>
        <taxon>Lacticaseibacillus</taxon>
    </lineage>
</organism>
<keyword evidence="2 7" id="KW-0378">Hydrolase</keyword>
<dbReference type="Proteomes" id="UP000051790">
    <property type="component" value="Unassembled WGS sequence"/>
</dbReference>
<dbReference type="OrthoDB" id="9776731at2"/>
<evidence type="ECO:0000259" key="6">
    <source>
        <dbReference type="Pfam" id="PF07687"/>
    </source>
</evidence>
<dbReference type="GO" id="GO:0046872">
    <property type="term" value="F:metal ion binding"/>
    <property type="evidence" value="ECO:0007669"/>
    <property type="project" value="UniProtKB-KW"/>
</dbReference>
<dbReference type="SUPFAM" id="SSF55031">
    <property type="entry name" value="Bacterial exopeptidase dimerisation domain"/>
    <property type="match status" value="1"/>
</dbReference>
<dbReference type="SUPFAM" id="SSF53187">
    <property type="entry name" value="Zn-dependent exopeptidases"/>
    <property type="match status" value="1"/>
</dbReference>
<keyword evidence="4" id="KW-0457">Lysine biosynthesis</keyword>
<dbReference type="Pfam" id="PF01546">
    <property type="entry name" value="Peptidase_M20"/>
    <property type="match status" value="1"/>
</dbReference>
<dbReference type="GO" id="GO:0009085">
    <property type="term" value="P:lysine biosynthetic process"/>
    <property type="evidence" value="ECO:0007669"/>
    <property type="project" value="UniProtKB-KW"/>
</dbReference>
<keyword evidence="5" id="KW-0464">Manganese</keyword>
<sequence>MTADIDPTLEQQLIAWRHDFHQHPELANHEVRTSQKIREILTNWGIKILPTHLATGVFAEIGSDNPRKTLGLRADIDALPIQEETDLPYASVNEGVMHACGHDTHIAALLGGAYLLKQHEAELKGKVRLLFQLSEEDQEGALQIIDDGQLNGVDAVLGFHNAPFHPVGELAVHAGISSGAIDKFKVTLTGVGTHASAPQNGTDPIPALGAEITALQSIVARNVAPFKAGVLSITHITAGTTWNILPETAWFEGTVRTADKQVRALIKQRFFTVVENTAAAFGVKADIDWYDGDPSVDNDPKLTAIVQDESQSFTTSYEEEPALGSDDFACLQAKVPGVYAKLGNGGNVANHNPRYIAEDGVVAVGARFFYQNSVRLLKELQ</sequence>
<reference evidence="7 8" key="1">
    <citation type="journal article" date="2015" name="Genome Announc.">
        <title>Expanding the biotechnology potential of lactobacilli through comparative genomics of 213 strains and associated genera.</title>
        <authorList>
            <person name="Sun Z."/>
            <person name="Harris H.M."/>
            <person name="McCann A."/>
            <person name="Guo C."/>
            <person name="Argimon S."/>
            <person name="Zhang W."/>
            <person name="Yang X."/>
            <person name="Jeffery I.B."/>
            <person name="Cooney J.C."/>
            <person name="Kagawa T.F."/>
            <person name="Liu W."/>
            <person name="Song Y."/>
            <person name="Salvetti E."/>
            <person name="Wrobel A."/>
            <person name="Rasinkangas P."/>
            <person name="Parkhill J."/>
            <person name="Rea M.C."/>
            <person name="O'Sullivan O."/>
            <person name="Ritari J."/>
            <person name="Douillard F.P."/>
            <person name="Paul Ross R."/>
            <person name="Yang R."/>
            <person name="Briner A.E."/>
            <person name="Felis G.E."/>
            <person name="de Vos W.M."/>
            <person name="Barrangou R."/>
            <person name="Klaenhammer T.R."/>
            <person name="Caufield P.W."/>
            <person name="Cui Y."/>
            <person name="Zhang H."/>
            <person name="O'Toole P.W."/>
        </authorList>
    </citation>
    <scope>NUCLEOTIDE SEQUENCE [LARGE SCALE GENOMIC DNA]</scope>
    <source>
        <strain evidence="7 8">DSM 13343</strain>
    </source>
</reference>
<protein>
    <submittedName>
        <fullName evidence="7">Hippurate hydrolase</fullName>
    </submittedName>
</protein>
<accession>A0A0R1QJJ8</accession>
<keyword evidence="8" id="KW-1185">Reference proteome</keyword>
<evidence type="ECO:0000313" key="7">
    <source>
        <dbReference type="EMBL" id="KRL44975.1"/>
    </source>
</evidence>
<dbReference type="FunFam" id="3.30.70.360:FF:000001">
    <property type="entry name" value="N-acetyldiaminopimelate deacetylase"/>
    <property type="match status" value="1"/>
</dbReference>
<comment type="cofactor">
    <cofactor evidence="5">
        <name>Mn(2+)</name>
        <dbReference type="ChEBI" id="CHEBI:29035"/>
    </cofactor>
    <text evidence="5">The Mn(2+) ion enhances activity.</text>
</comment>
<keyword evidence="5" id="KW-0479">Metal-binding</keyword>
<feature type="binding site" evidence="5">
    <location>
        <position position="136"/>
    </location>
    <ligand>
        <name>Mn(2+)</name>
        <dbReference type="ChEBI" id="CHEBI:29035"/>
        <label>2</label>
    </ligand>
</feature>
<name>A0A0R1QJJ8_9LACO</name>
<dbReference type="GO" id="GO:0019877">
    <property type="term" value="P:diaminopimelate biosynthetic process"/>
    <property type="evidence" value="ECO:0007669"/>
    <property type="project" value="UniProtKB-KW"/>
</dbReference>
<comment type="caution">
    <text evidence="7">The sequence shown here is derived from an EMBL/GenBank/DDBJ whole genome shotgun (WGS) entry which is preliminary data.</text>
</comment>
<dbReference type="NCBIfam" id="TIGR01891">
    <property type="entry name" value="amidohydrolases"/>
    <property type="match status" value="1"/>
</dbReference>
<dbReference type="Pfam" id="PF07687">
    <property type="entry name" value="M20_dimer"/>
    <property type="match status" value="1"/>
</dbReference>
<keyword evidence="3" id="KW-0220">Diaminopimelate biosynthesis</keyword>
<proteinExistence type="predicted"/>
<keyword evidence="1" id="KW-0028">Amino-acid biosynthesis</keyword>
<feature type="domain" description="Peptidase M20 dimerisation" evidence="6">
    <location>
        <begin position="183"/>
        <end position="278"/>
    </location>
</feature>
<evidence type="ECO:0000256" key="3">
    <source>
        <dbReference type="ARBA" id="ARBA00022915"/>
    </source>
</evidence>
<dbReference type="PATRIC" id="fig|1423769.4.peg.1033"/>
<dbReference type="PIRSF" id="PIRSF005962">
    <property type="entry name" value="Pept_M20D_amidohydro"/>
    <property type="match status" value="1"/>
</dbReference>
<dbReference type="GO" id="GO:0050118">
    <property type="term" value="F:N-acetyldiaminopimelate deacetylase activity"/>
    <property type="evidence" value="ECO:0007669"/>
    <property type="project" value="UniProtKB-ARBA"/>
</dbReference>
<dbReference type="RefSeq" id="WP_056963640.1">
    <property type="nucleotide sequence ID" value="NZ_AZEU01000135.1"/>
</dbReference>
<feature type="binding site" evidence="5">
    <location>
        <position position="160"/>
    </location>
    <ligand>
        <name>Mn(2+)</name>
        <dbReference type="ChEBI" id="CHEBI:29035"/>
        <label>2</label>
    </ligand>
</feature>
<feature type="binding site" evidence="5">
    <location>
        <position position="100"/>
    </location>
    <ligand>
        <name>Mn(2+)</name>
        <dbReference type="ChEBI" id="CHEBI:29035"/>
        <label>2</label>
    </ligand>
</feature>
<evidence type="ECO:0000256" key="2">
    <source>
        <dbReference type="ARBA" id="ARBA00022801"/>
    </source>
</evidence>
<dbReference type="InterPro" id="IPR036264">
    <property type="entry name" value="Bact_exopeptidase_dim_dom"/>
</dbReference>
<dbReference type="PANTHER" id="PTHR11014">
    <property type="entry name" value="PEPTIDASE M20 FAMILY MEMBER"/>
    <property type="match status" value="1"/>
</dbReference>